<proteinExistence type="predicted"/>
<dbReference type="AlphaFoldDB" id="A0A919RA17"/>
<protein>
    <submittedName>
        <fullName evidence="3">Spermidine/putrescine ABC transporter substrate-binding protein</fullName>
    </submittedName>
</protein>
<dbReference type="Gene3D" id="3.40.190.10">
    <property type="entry name" value="Periplasmic binding protein-like II"/>
    <property type="match status" value="2"/>
</dbReference>
<sequence length="374" mass="41030">MLLTACGSGTGSPTSVRAARQSPSPAPTAAPSATPPSQGTLRILTFRGYMEWGGTDPRLNWVSPFERESGCRIARQESVQTAEEMERHLREGTFDVVSAPPEVAGWLIEKERAKALDTSQVEGYDDLPKHLRHLKAATRGDKVYGVPFLWSAFELMGRGDRPTSWRQLFTGGRVALKDSPMSIAIGALAMRDELGIADPFQLSERQLEQVVKAMRNDGQVYWKDTVDAIESFVAGGDKRAVLGQMFPYHRELLTKTGGSVRAAKRLPTTASADMWMMTTSATSPTCGYRWLSHMNSAKVQEQAAAWTGMAPANARACDGKARRMCAIHPAGEALRDVHFAVMPAKDCKAHDGKCADYEAWTRAWRDLVKPKDGS</sequence>
<evidence type="ECO:0000313" key="4">
    <source>
        <dbReference type="Proteomes" id="UP000606172"/>
    </source>
</evidence>
<reference evidence="3" key="1">
    <citation type="submission" date="2021-01" db="EMBL/GenBank/DDBJ databases">
        <title>Whole genome shotgun sequence of Sinosporangium siamense NBRC 109515.</title>
        <authorList>
            <person name="Komaki H."/>
            <person name="Tamura T."/>
        </authorList>
    </citation>
    <scope>NUCLEOTIDE SEQUENCE</scope>
    <source>
        <strain evidence="3">NBRC 109515</strain>
    </source>
</reference>
<dbReference type="InterPro" id="IPR006059">
    <property type="entry name" value="SBP"/>
</dbReference>
<comment type="caution">
    <text evidence="3">The sequence shown here is derived from an EMBL/GenBank/DDBJ whole genome shotgun (WGS) entry which is preliminary data.</text>
</comment>
<name>A0A919RA17_9ACTN</name>
<evidence type="ECO:0000256" key="1">
    <source>
        <dbReference type="ARBA" id="ARBA00022729"/>
    </source>
</evidence>
<dbReference type="PANTHER" id="PTHR30222">
    <property type="entry name" value="SPERMIDINE/PUTRESCINE-BINDING PERIPLASMIC PROTEIN"/>
    <property type="match status" value="1"/>
</dbReference>
<evidence type="ECO:0000313" key="3">
    <source>
        <dbReference type="EMBL" id="GII89782.1"/>
    </source>
</evidence>
<accession>A0A919RA17</accession>
<feature type="compositionally biased region" description="Low complexity" evidence="2">
    <location>
        <begin position="17"/>
        <end position="38"/>
    </location>
</feature>
<gene>
    <name evidence="3" type="ORF">Ssi02_00130</name>
</gene>
<dbReference type="PANTHER" id="PTHR30222:SF18">
    <property type="entry name" value="BIFUNCTIONAL POLYHYDROXYBUTYRATE SYNTHASE _ ABC TRANSPORTER PERIPLASMIC BINDING PROTEIN-RELATED"/>
    <property type="match status" value="1"/>
</dbReference>
<feature type="region of interest" description="Disordered" evidence="2">
    <location>
        <begin position="1"/>
        <end position="39"/>
    </location>
</feature>
<dbReference type="Proteomes" id="UP000606172">
    <property type="component" value="Unassembled WGS sequence"/>
</dbReference>
<evidence type="ECO:0000256" key="2">
    <source>
        <dbReference type="SAM" id="MobiDB-lite"/>
    </source>
</evidence>
<organism evidence="3 4">
    <name type="scientific">Sinosporangium siamense</name>
    <dbReference type="NCBI Taxonomy" id="1367973"/>
    <lineage>
        <taxon>Bacteria</taxon>
        <taxon>Bacillati</taxon>
        <taxon>Actinomycetota</taxon>
        <taxon>Actinomycetes</taxon>
        <taxon>Streptosporangiales</taxon>
        <taxon>Streptosporangiaceae</taxon>
        <taxon>Sinosporangium</taxon>
    </lineage>
</organism>
<dbReference type="SUPFAM" id="SSF53850">
    <property type="entry name" value="Periplasmic binding protein-like II"/>
    <property type="match status" value="1"/>
</dbReference>
<keyword evidence="4" id="KW-1185">Reference proteome</keyword>
<keyword evidence="1" id="KW-0732">Signal</keyword>
<dbReference type="EMBL" id="BOOW01000001">
    <property type="protein sequence ID" value="GII89782.1"/>
    <property type="molecule type" value="Genomic_DNA"/>
</dbReference>
<dbReference type="Pfam" id="PF13416">
    <property type="entry name" value="SBP_bac_8"/>
    <property type="match status" value="1"/>
</dbReference>